<dbReference type="Pfam" id="PF07995">
    <property type="entry name" value="GSDH"/>
    <property type="match status" value="1"/>
</dbReference>
<dbReference type="SUPFAM" id="SSF50952">
    <property type="entry name" value="Soluble quinoprotein glucose dehydrogenase"/>
    <property type="match status" value="1"/>
</dbReference>
<dbReference type="PANTHER" id="PTHR40469">
    <property type="entry name" value="SECRETED GLYCOSYL HYDROLASE"/>
    <property type="match status" value="1"/>
</dbReference>
<feature type="compositionally biased region" description="Basic and acidic residues" evidence="2">
    <location>
        <begin position="412"/>
        <end position="422"/>
    </location>
</feature>
<evidence type="ECO:0008006" key="8">
    <source>
        <dbReference type="Google" id="ProtNLM"/>
    </source>
</evidence>
<proteinExistence type="predicted"/>
<dbReference type="Gene3D" id="2.60.120.430">
    <property type="entry name" value="Galactose-binding lectin"/>
    <property type="match status" value="1"/>
</dbReference>
<organism evidence="6 7">
    <name type="scientific">Actinophytocola xanthii</name>
    <dbReference type="NCBI Taxonomy" id="1912961"/>
    <lineage>
        <taxon>Bacteria</taxon>
        <taxon>Bacillati</taxon>
        <taxon>Actinomycetota</taxon>
        <taxon>Actinomycetes</taxon>
        <taxon>Pseudonocardiales</taxon>
        <taxon>Pseudonocardiaceae</taxon>
    </lineage>
</organism>
<dbReference type="PROSITE" id="PS50093">
    <property type="entry name" value="PKD"/>
    <property type="match status" value="1"/>
</dbReference>
<feature type="signal peptide" evidence="3">
    <location>
        <begin position="1"/>
        <end position="27"/>
    </location>
</feature>
<dbReference type="CDD" id="cd04084">
    <property type="entry name" value="CBM6_xylanase-like"/>
    <property type="match status" value="1"/>
</dbReference>
<dbReference type="InterPro" id="IPR011042">
    <property type="entry name" value="6-blade_b-propeller_TolB-like"/>
</dbReference>
<dbReference type="InterPro" id="IPR005084">
    <property type="entry name" value="CBM6"/>
</dbReference>
<dbReference type="SUPFAM" id="SSF52317">
    <property type="entry name" value="Class I glutamine amidotransferase-like"/>
    <property type="match status" value="1"/>
</dbReference>
<gene>
    <name evidence="6" type="ORF">BU204_11470</name>
</gene>
<dbReference type="SUPFAM" id="SSF49299">
    <property type="entry name" value="PKD domain"/>
    <property type="match status" value="1"/>
</dbReference>
<dbReference type="SUPFAM" id="SSF49785">
    <property type="entry name" value="Galactose-binding domain-like"/>
    <property type="match status" value="2"/>
</dbReference>
<dbReference type="InterPro" id="IPR000601">
    <property type="entry name" value="PKD_dom"/>
</dbReference>
<dbReference type="InterPro" id="IPR022409">
    <property type="entry name" value="PKD/Chitinase_dom"/>
</dbReference>
<dbReference type="PROSITE" id="PS51175">
    <property type="entry name" value="CBM6"/>
    <property type="match status" value="1"/>
</dbReference>
<keyword evidence="7" id="KW-1185">Reference proteome</keyword>
<evidence type="ECO:0000259" key="5">
    <source>
        <dbReference type="PROSITE" id="PS51175"/>
    </source>
</evidence>
<dbReference type="Pfam" id="PF18911">
    <property type="entry name" value="PKD_4"/>
    <property type="match status" value="1"/>
</dbReference>
<dbReference type="STRING" id="1912961.BU204_11470"/>
<dbReference type="Pfam" id="PF03422">
    <property type="entry name" value="CBM_6"/>
    <property type="match status" value="1"/>
</dbReference>
<dbReference type="Gene3D" id="3.40.50.880">
    <property type="match status" value="1"/>
</dbReference>
<feature type="region of interest" description="Disordered" evidence="2">
    <location>
        <begin position="408"/>
        <end position="431"/>
    </location>
</feature>
<dbReference type="InterPro" id="IPR011041">
    <property type="entry name" value="Quinoprot_gluc/sorb_DH_b-prop"/>
</dbReference>
<evidence type="ECO:0000256" key="1">
    <source>
        <dbReference type="ARBA" id="ARBA00022729"/>
    </source>
</evidence>
<dbReference type="InterPro" id="IPR029062">
    <property type="entry name" value="Class_I_gatase-like"/>
</dbReference>
<evidence type="ECO:0000256" key="3">
    <source>
        <dbReference type="SAM" id="SignalP"/>
    </source>
</evidence>
<feature type="chain" id="PRO_5012977275" description="Glycosyl hydrolase" evidence="3">
    <location>
        <begin position="28"/>
        <end position="1289"/>
    </location>
</feature>
<dbReference type="PANTHER" id="PTHR40469:SF2">
    <property type="entry name" value="GALACTOSE-BINDING DOMAIN-LIKE SUPERFAMILY PROTEIN"/>
    <property type="match status" value="1"/>
</dbReference>
<dbReference type="SMART" id="SM00606">
    <property type="entry name" value="CBD_IV"/>
    <property type="match status" value="1"/>
</dbReference>
<dbReference type="SMART" id="SM00089">
    <property type="entry name" value="PKD"/>
    <property type="match status" value="1"/>
</dbReference>
<dbReference type="EMBL" id="MSIE01000016">
    <property type="protein sequence ID" value="OLF17537.1"/>
    <property type="molecule type" value="Genomic_DNA"/>
</dbReference>
<dbReference type="InterPro" id="IPR008979">
    <property type="entry name" value="Galactose-bd-like_sf"/>
</dbReference>
<dbReference type="InterPro" id="IPR035986">
    <property type="entry name" value="PKD_dom_sf"/>
</dbReference>
<dbReference type="InterPro" id="IPR013783">
    <property type="entry name" value="Ig-like_fold"/>
</dbReference>
<protein>
    <recommendedName>
        <fullName evidence="8">Glycosyl hydrolase</fullName>
    </recommendedName>
</protein>
<dbReference type="Proteomes" id="UP000185596">
    <property type="component" value="Unassembled WGS sequence"/>
</dbReference>
<dbReference type="OrthoDB" id="8217716at2"/>
<keyword evidence="1 3" id="KW-0732">Signal</keyword>
<dbReference type="GO" id="GO:0030246">
    <property type="term" value="F:carbohydrate binding"/>
    <property type="evidence" value="ECO:0007669"/>
    <property type="project" value="InterPro"/>
</dbReference>
<accession>A0A1Q8CT73</accession>
<evidence type="ECO:0000313" key="6">
    <source>
        <dbReference type="EMBL" id="OLF17537.1"/>
    </source>
</evidence>
<dbReference type="Pfam" id="PF06283">
    <property type="entry name" value="ThuA"/>
    <property type="match status" value="1"/>
</dbReference>
<feature type="domain" description="CBM6" evidence="5">
    <location>
        <begin position="897"/>
        <end position="1025"/>
    </location>
</feature>
<dbReference type="Gene3D" id="2.120.10.30">
    <property type="entry name" value="TolB, C-terminal domain"/>
    <property type="match status" value="1"/>
</dbReference>
<sequence>MRKPSLVLAILFSLVLGTVVTATPATAQPRFSVLVFSKVNGEHHESIPAGQQAITELGAEHGFDVTVSDDAALFTDEGLAPFDAVVFNNTNSRAGAILDAAQRSAFERYVRAGGGFTGIHSASGTEYDWAWYGQLMGAFFKAHPAVQPVAIQVDDRAHPSTRDLPPVWQRTEEPYDFVANPRGNVHVLASLDTRSYTGHTMGADHPISWCQNFEGGRSWYTGLGHEPSAFDEPLFREHLLGGIEWAAGAAPGDCGPTENERWRKVALEADTDDPLDMEIDARGRVFFIERGGWLKVYDPAADVSREAGKFNVLVNHQHGMQGLVLDPDFATNGFIYLYYSPADKVVNRISRVTFDESANRVDPDSERVLLEFFAQREVNGHEAGGMAFDSKGNLYVATGDDTDACCEGFSPLDERPGREPQDAQRTSADTSDLRGKIIRIHPEDDGTYTIPEGNLFPPGTERTRPEIYVMGLRNPYRIHIDPETDWLYWGEVGPDARADDPARGPKGHDEFNLAKAAGNFGWPYCIAANRAYVEHDFATGQSGAAYDCAGGPTNDSPNNRGLSKLPPAQPAWIAYPYDESPEWPELGTGGRLAIGGPKYHYDPELDSETKLPEYYDDAVFVADWTRNAIFEVRSDQDGRALTVNRFLPAEQFLRPIDLEIGPDGSLYVIEWGTNYGGSGRGDPNFDSALYRLDYLRPGERAPLAEASATPSSGQAPLTVRFDAGGSADPDQGQALTYGWDFDGDGTVDSTEASPSHTFTENGTYTARLTVTDPTRRSASAQVTVTVGNTAPEVDLLTPVDGQVFDWSVPVPFEVDVTDAEDGYTEDGSIDCGDVVTESGLWHARQKHRTGQRTGCTGRVETVIDNLHSTSEDLEYYVESSYTDSGGLTDRERVRLQPKVKQADHFDAASGVRVVGNTADGNSAGLVGQIHHGDWVSYTPVNLTGVPDLRFRVASQAGGGTIEVRQGAPDGPLLGSAAVPVTGGGTTWTEVSAAVTDPGVTHELFLVFTNPSTTGTLFNLDRFEFGSMVELANLTLPSPTAAGDAGHAEVDLVNRTNRKIQATVGLRVPAEWTQTPVQVEVPRRGSVRVRIPFTSPEPAAATGPLLAARLTAYGTADRGVRVSSRASASTYLVPSTERAVYSLDAGAPGGPVQDGFAGLDPTTVHTDQTGFGWADAPGLAGRDRGGPDALRRDVVTSANPGTLRLRIPAGAHTVSVLRGDPQAAAPPIVITVDGDRVVDGGVPVAAGSWGWDQFTADGGAEGRTVSVTFGGAAGQSWAIDAVVVEKVVTR</sequence>
<evidence type="ECO:0000313" key="7">
    <source>
        <dbReference type="Proteomes" id="UP000185596"/>
    </source>
</evidence>
<feature type="domain" description="PKD" evidence="4">
    <location>
        <begin position="702"/>
        <end position="786"/>
    </location>
</feature>
<dbReference type="Gene3D" id="2.60.120.260">
    <property type="entry name" value="Galactose-binding domain-like"/>
    <property type="match status" value="1"/>
</dbReference>
<name>A0A1Q8CT73_9PSEU</name>
<comment type="caution">
    <text evidence="6">The sequence shown here is derived from an EMBL/GenBank/DDBJ whole genome shotgun (WGS) entry which is preliminary data.</text>
</comment>
<dbReference type="InterPro" id="IPR029010">
    <property type="entry name" value="ThuA-like"/>
</dbReference>
<evidence type="ECO:0000259" key="4">
    <source>
        <dbReference type="PROSITE" id="PS50093"/>
    </source>
</evidence>
<dbReference type="RefSeq" id="WP_075125588.1">
    <property type="nucleotide sequence ID" value="NZ_MSIE01000016.1"/>
</dbReference>
<dbReference type="Gene3D" id="2.60.40.10">
    <property type="entry name" value="Immunoglobulins"/>
    <property type="match status" value="1"/>
</dbReference>
<dbReference type="GO" id="GO:0005975">
    <property type="term" value="P:carbohydrate metabolic process"/>
    <property type="evidence" value="ECO:0007669"/>
    <property type="project" value="UniProtKB-ARBA"/>
</dbReference>
<evidence type="ECO:0000256" key="2">
    <source>
        <dbReference type="SAM" id="MobiDB-lite"/>
    </source>
</evidence>
<reference evidence="6 7" key="1">
    <citation type="submission" date="2016-12" db="EMBL/GenBank/DDBJ databases">
        <title>The draft genome sequence of Actinophytocola sp. 11-183.</title>
        <authorList>
            <person name="Wang W."/>
            <person name="Yuan L."/>
        </authorList>
    </citation>
    <scope>NUCLEOTIDE SEQUENCE [LARGE SCALE GENOMIC DNA]</scope>
    <source>
        <strain evidence="6 7">11-183</strain>
    </source>
</reference>
<dbReference type="InterPro" id="IPR006584">
    <property type="entry name" value="Cellulose-bd_IV"/>
</dbReference>
<dbReference type="InterPro" id="IPR012938">
    <property type="entry name" value="Glc/Sorbosone_DH"/>
</dbReference>
<dbReference type="CDD" id="cd00146">
    <property type="entry name" value="PKD"/>
    <property type="match status" value="1"/>
</dbReference>